<protein>
    <submittedName>
        <fullName evidence="1">Uncharacterized protein</fullName>
    </submittedName>
</protein>
<sequence length="256" mass="29031">MDVFSDVKFIAALVSLVGILLAAVISSAGYFYKNWTESKRSARKVLYFLLEIRYAVNMSIFNPNATAEKFLLHYFKRVEERGLPFDSEDIKVSVLPLIIQSLTDISNSLKIDIEERLVTPLDDALLELATVNPVLAYQLRGKDKFETLASHVFRYTDSIRNNLSVDVLCENTIDMIVKEAGVVSSGTISKLVSDLELDILALAKYCGRRDYRSAKDCIDLGFSATNDIDLSKYDEMIDEILDRLLEEYAKQEFIRI</sequence>
<dbReference type="HOGENOM" id="CLU_1102423_0_0_6"/>
<evidence type="ECO:0000313" key="1">
    <source>
        <dbReference type="EMBL" id="ABC33031.1"/>
    </source>
</evidence>
<dbReference type="OrthoDB" id="7063058at2"/>
<evidence type="ECO:0000313" key="2">
    <source>
        <dbReference type="Proteomes" id="UP000000238"/>
    </source>
</evidence>
<dbReference type="Proteomes" id="UP000000238">
    <property type="component" value="Chromosome"/>
</dbReference>
<organism evidence="1 2">
    <name type="scientific">Hahella chejuensis (strain KCTC 2396)</name>
    <dbReference type="NCBI Taxonomy" id="349521"/>
    <lineage>
        <taxon>Bacteria</taxon>
        <taxon>Pseudomonadati</taxon>
        <taxon>Pseudomonadota</taxon>
        <taxon>Gammaproteobacteria</taxon>
        <taxon>Oceanospirillales</taxon>
        <taxon>Hahellaceae</taxon>
        <taxon>Hahella</taxon>
    </lineage>
</organism>
<proteinExistence type="predicted"/>
<dbReference type="EMBL" id="CP000155">
    <property type="protein sequence ID" value="ABC33031.1"/>
    <property type="molecule type" value="Genomic_DNA"/>
</dbReference>
<name>Q2S8J3_HAHCH</name>
<gene>
    <name evidence="1" type="ordered locus">HCH_06386</name>
</gene>
<dbReference type="eggNOG" id="ENOG5033JSW">
    <property type="taxonomic scope" value="Bacteria"/>
</dbReference>
<dbReference type="AlphaFoldDB" id="Q2S8J3"/>
<dbReference type="KEGG" id="hch:HCH_06386"/>
<keyword evidence="2" id="KW-1185">Reference proteome</keyword>
<accession>Q2S8J3</accession>
<reference evidence="1 2" key="1">
    <citation type="journal article" date="2005" name="Nucleic Acids Res.">
        <title>Genomic blueprint of Hahella chejuensis, a marine microbe producing an algicidal agent.</title>
        <authorList>
            <person name="Jeong H."/>
            <person name="Yim J.H."/>
            <person name="Lee C."/>
            <person name="Choi S.-H."/>
            <person name="Park Y.K."/>
            <person name="Yoon S.H."/>
            <person name="Hur C.-G."/>
            <person name="Kang H.-Y."/>
            <person name="Kim D."/>
            <person name="Lee H.H."/>
            <person name="Park K.H."/>
            <person name="Park S.-H."/>
            <person name="Park H.-S."/>
            <person name="Lee H.K."/>
            <person name="Oh T.K."/>
            <person name="Kim J.F."/>
        </authorList>
    </citation>
    <scope>NUCLEOTIDE SEQUENCE [LARGE SCALE GENOMIC DNA]</scope>
    <source>
        <strain evidence="1 2">KCTC 2396</strain>
    </source>
</reference>
<dbReference type="RefSeq" id="WP_011400083.1">
    <property type="nucleotide sequence ID" value="NC_007645.1"/>
</dbReference>